<dbReference type="Pfam" id="PF16756">
    <property type="entry name" value="PALB2_WD40"/>
    <property type="match status" value="1"/>
</dbReference>
<feature type="compositionally biased region" description="Low complexity" evidence="2">
    <location>
        <begin position="448"/>
        <end position="457"/>
    </location>
</feature>
<dbReference type="GO" id="GO:0003677">
    <property type="term" value="F:DNA binding"/>
    <property type="evidence" value="ECO:0007669"/>
    <property type="project" value="InterPro"/>
</dbReference>
<reference evidence="4 5" key="1">
    <citation type="submission" date="2020-10" db="EMBL/GenBank/DDBJ databases">
        <title>Pygocentrus nattereri (red-bellied piranha) genome, fPygNat1, primary haplotype.</title>
        <authorList>
            <person name="Myers G."/>
            <person name="Meyer A."/>
            <person name="Karagic N."/>
            <person name="Pippel M."/>
            <person name="Winkler S."/>
            <person name="Tracey A."/>
            <person name="Wood J."/>
            <person name="Formenti G."/>
            <person name="Howe K."/>
            <person name="Fedrigo O."/>
            <person name="Jarvis E.D."/>
        </authorList>
    </citation>
    <scope>NUCLEOTIDE SEQUENCE [LARGE SCALE GENOMIC DNA]</scope>
</reference>
<proteinExistence type="predicted"/>
<feature type="coiled-coil region" evidence="1">
    <location>
        <begin position="11"/>
        <end position="38"/>
    </location>
</feature>
<dbReference type="InterPro" id="IPR031920">
    <property type="entry name" value="PALB2_WD40"/>
</dbReference>
<reference evidence="4" key="2">
    <citation type="submission" date="2025-08" db="UniProtKB">
        <authorList>
            <consortium name="Ensembl"/>
        </authorList>
    </citation>
    <scope>IDENTIFICATION</scope>
</reference>
<evidence type="ECO:0000256" key="1">
    <source>
        <dbReference type="SAM" id="Coils"/>
    </source>
</evidence>
<feature type="compositionally biased region" description="Basic and acidic residues" evidence="2">
    <location>
        <begin position="179"/>
        <end position="217"/>
    </location>
</feature>
<organism evidence="4 5">
    <name type="scientific">Pygocentrus nattereri</name>
    <name type="common">Red-bellied piranha</name>
    <dbReference type="NCBI Taxonomy" id="42514"/>
    <lineage>
        <taxon>Eukaryota</taxon>
        <taxon>Metazoa</taxon>
        <taxon>Chordata</taxon>
        <taxon>Craniata</taxon>
        <taxon>Vertebrata</taxon>
        <taxon>Euteleostomi</taxon>
        <taxon>Actinopterygii</taxon>
        <taxon>Neopterygii</taxon>
        <taxon>Teleostei</taxon>
        <taxon>Ostariophysi</taxon>
        <taxon>Characiformes</taxon>
        <taxon>Characoidei</taxon>
        <taxon>Pygocentrus</taxon>
    </lineage>
</organism>
<dbReference type="GO" id="GO:0000724">
    <property type="term" value="P:double-strand break repair via homologous recombination"/>
    <property type="evidence" value="ECO:0007669"/>
    <property type="project" value="InterPro"/>
</dbReference>
<dbReference type="InterPro" id="IPR036322">
    <property type="entry name" value="WD40_repeat_dom_sf"/>
</dbReference>
<dbReference type="Ensembl" id="ENSPNAT00000015269.2">
    <property type="protein sequence ID" value="ENSPNAP00000009043.1"/>
    <property type="gene ID" value="ENSPNAG00000014596.2"/>
</dbReference>
<name>A0A3B4CBY6_PYGNA</name>
<dbReference type="OMA" id="IHQADET"/>
<dbReference type="GeneTree" id="ENSGT00390000014423"/>
<feature type="region of interest" description="Disordered" evidence="2">
    <location>
        <begin position="100"/>
        <end position="217"/>
    </location>
</feature>
<keyword evidence="1" id="KW-0175">Coiled coil</keyword>
<evidence type="ECO:0000259" key="3">
    <source>
        <dbReference type="Pfam" id="PF16756"/>
    </source>
</evidence>
<feature type="compositionally biased region" description="Low complexity" evidence="2">
    <location>
        <begin position="524"/>
        <end position="538"/>
    </location>
</feature>
<dbReference type="InterPro" id="IPR015943">
    <property type="entry name" value="WD40/YVTN_repeat-like_dom_sf"/>
</dbReference>
<feature type="region of interest" description="Disordered" evidence="2">
    <location>
        <begin position="844"/>
        <end position="880"/>
    </location>
</feature>
<dbReference type="Gene3D" id="2.130.10.10">
    <property type="entry name" value="YVTN repeat-like/Quinoprotein amine dehydrogenase"/>
    <property type="match status" value="1"/>
</dbReference>
<keyword evidence="5" id="KW-1185">Reference proteome</keyword>
<dbReference type="PANTHER" id="PTHR14662:SF2">
    <property type="entry name" value="PARTNER AND LOCALIZER OF BRCA2"/>
    <property type="match status" value="1"/>
</dbReference>
<accession>A0A3B4CBY6</accession>
<feature type="region of interest" description="Disordered" evidence="2">
    <location>
        <begin position="972"/>
        <end position="1003"/>
    </location>
</feature>
<dbReference type="GO" id="GO:0005654">
    <property type="term" value="C:nucleoplasm"/>
    <property type="evidence" value="ECO:0007669"/>
    <property type="project" value="TreeGrafter"/>
</dbReference>
<dbReference type="PANTHER" id="PTHR14662">
    <property type="entry name" value="PARTNER AND LOCALIZER OF BRCA2"/>
    <property type="match status" value="1"/>
</dbReference>
<dbReference type="OrthoDB" id="9936560at2759"/>
<feature type="compositionally biased region" description="Polar residues" evidence="2">
    <location>
        <begin position="108"/>
        <end position="120"/>
    </location>
</feature>
<dbReference type="Proteomes" id="UP001501920">
    <property type="component" value="Chromosome 12"/>
</dbReference>
<sequence length="1347" mass="146607">MTEESLGSEDKEILRRRLELLQREYERTAQRLQRAERREAVRKHVQNRILDQNRLLQINASGSSSSSVFNSDLPSNKTLLLDTKPDGFLSGKKAPLVRFHLPDGSDASPCSTPTCRRSPTQRLRSKRSRLRLQSRERESDTDSQEKVRGGGEERQRVDNEIDEPERTDKENGLDVAGVGEKEGSETARGQMEEERNQNGWKEKEGDEERQRKKLIDGLRESEANCDVALRMIATPHSAAENSSIDQSPVGIFPPSQAEDKISPVGQSVDEDSQTSSAASDQLFMQVQSFQSAGLSDQSKETIVAAVSGVEKGSEDMTPFPFSSEKAGFLDSCTVIEGLPFPVEYYVRTTRRMAAAHSPVDLDAVIHSQLSRGRGRRRSSLSQRQNGSHVTSEASQPDGRAHHQPRQRGRGRRGRGGRRRTRPAGMTSSFPAVSCTEQHKPESATQTPSLLQSQSLLSAEPHPQAEVESPVEPIPAPEPALRTQPVGTVFKHLSDSQLYLDCKLLPDSEVYPIFRRRRGQAERVGSGSQASASTSDSTPLLPSLASLAEALRMKNSRYLGQLLSAFDVQDFHLPDDEFGQLKLERLRTSCLNLEPLIPHYSPYNTRHSSRCFRAPQDEDSSKAAEQFIPELLPPSCSLEGSFPLSQMSSAEVSVVKENPLESQKLAETANQLWSETGSQKSCITSSEQGMHPGNEGSMQLSITHQLNESTTCKGLSIPVSATEDKEKPMICGKELGGGLEVNADEPHIFPRTNQIKYSCNEANAPSDGGSQCPAMLNLSISLTSQTQHGLDPSLPSLGITPHLLTPNSPSVLTSTLSSPPEQSIALCSSQPVAPAVVTICQAKTQTESQTHAEREIQTPSGPEPGETTERASEVWVSPPQTVSERVQSIHKAVSESGHETKELETQHQDIKQSENELHTIIEPEIHPQTESLLPSQCVDVDGGDVAKPCTANETSDLSAVQRAAGMNIFPSNAAHQTSTPSEHAAQAAGAETLHRSQPTGASHHSDQVISCSTLQKTHTLKALEGGCVLDVCLVRWPSEDWGVCVAGEWSVCVWAQKAAGQQWNLLHTWTFTQSVISLQEVPDSPGLLCVCLGRLEITEARILCCASIDGEFSQAELCKGSLQAVVAVSDCRLACCFAPGAQQKVMVFTLTQDGRVADTLSLVSTNRSIQALAAVEGKKDALIGWTECKTLLIWNMKLGQLLQTIRLAETMSMATCLKGYSYKGLLCVLLQRASACDEKNGSALFSLIAMNPLTGKYLTLTSVTSPAPHLERLIDGDVFGSMLVGVFQSGHLSIWDLRGGVASVVGNGEAQLCRLARWAGPNTLLTGYLSGDVNIYQYKPPETKGICH</sequence>
<dbReference type="SUPFAM" id="SSF50978">
    <property type="entry name" value="WD40 repeat-like"/>
    <property type="match status" value="1"/>
</dbReference>
<reference evidence="4" key="3">
    <citation type="submission" date="2025-09" db="UniProtKB">
        <authorList>
            <consortium name="Ensembl"/>
        </authorList>
    </citation>
    <scope>IDENTIFICATION</scope>
</reference>
<feature type="region of interest" description="Disordered" evidence="2">
    <location>
        <begin position="518"/>
        <end position="538"/>
    </location>
</feature>
<dbReference type="STRING" id="42514.ENSPNAP00000009043"/>
<feature type="domain" description="Partner and localiser of BRCA2 WD40" evidence="3">
    <location>
        <begin position="1000"/>
        <end position="1336"/>
    </location>
</feature>
<feature type="compositionally biased region" description="Polar residues" evidence="2">
    <location>
        <begin position="994"/>
        <end position="1003"/>
    </location>
</feature>
<gene>
    <name evidence="4" type="primary">EIF4ENIF1</name>
</gene>
<feature type="compositionally biased region" description="Basic residues" evidence="2">
    <location>
        <begin position="401"/>
        <end position="421"/>
    </location>
</feature>
<evidence type="ECO:0000313" key="5">
    <source>
        <dbReference type="Proteomes" id="UP001501920"/>
    </source>
</evidence>
<dbReference type="InterPro" id="IPR042417">
    <property type="entry name" value="PALB2"/>
</dbReference>
<protein>
    <recommendedName>
        <fullName evidence="3">Partner and localiser of BRCA2 WD40 domain-containing protein</fullName>
    </recommendedName>
</protein>
<feature type="compositionally biased region" description="Basic and acidic residues" evidence="2">
    <location>
        <begin position="133"/>
        <end position="172"/>
    </location>
</feature>
<feature type="region of interest" description="Disordered" evidence="2">
    <location>
        <begin position="237"/>
        <end position="277"/>
    </location>
</feature>
<feature type="region of interest" description="Disordered" evidence="2">
    <location>
        <begin position="368"/>
        <end position="481"/>
    </location>
</feature>
<feature type="compositionally biased region" description="Basic residues" evidence="2">
    <location>
        <begin position="123"/>
        <end position="132"/>
    </location>
</feature>
<evidence type="ECO:0000256" key="2">
    <source>
        <dbReference type="SAM" id="MobiDB-lite"/>
    </source>
</evidence>
<evidence type="ECO:0000313" key="4">
    <source>
        <dbReference type="Ensembl" id="ENSPNAP00000009043.1"/>
    </source>
</evidence>